<evidence type="ECO:0000313" key="10">
    <source>
        <dbReference type="Proteomes" id="UP000029843"/>
    </source>
</evidence>
<dbReference type="EC" id="3.1.26.5" evidence="7 8"/>
<evidence type="ECO:0000256" key="5">
    <source>
        <dbReference type="ARBA" id="ARBA00022801"/>
    </source>
</evidence>
<evidence type="ECO:0000256" key="7">
    <source>
        <dbReference type="HAMAP-Rule" id="MF_00227"/>
    </source>
</evidence>
<dbReference type="Pfam" id="PF00825">
    <property type="entry name" value="Ribonuclease_P"/>
    <property type="match status" value="1"/>
</dbReference>
<dbReference type="InterPro" id="IPR020539">
    <property type="entry name" value="RNase_P_CS"/>
</dbReference>
<dbReference type="PANTHER" id="PTHR33992:SF1">
    <property type="entry name" value="RIBONUCLEASE P PROTEIN COMPONENT"/>
    <property type="match status" value="1"/>
</dbReference>
<dbReference type="OrthoDB" id="9796422at2"/>
<sequence length="128" mass="14946">MATYKFNRESRLLTPGHFQAVFSKPIRFGSRHFTLLVTPKPHTLVSDRHNTVAKNRLGLAIAKKRVKLAVQRNRVKRQVRESFRLNQDNLPAIDIVVMVKSGIDQLDNKAINQELEKIWRKIIQRHKN</sequence>
<evidence type="ECO:0000256" key="4">
    <source>
        <dbReference type="ARBA" id="ARBA00022759"/>
    </source>
</evidence>
<protein>
    <recommendedName>
        <fullName evidence="7 8">Ribonuclease P protein component</fullName>
        <shortName evidence="7">RNase P protein</shortName>
        <shortName evidence="7">RNaseP protein</shortName>
        <ecNumber evidence="7 8">3.1.26.5</ecNumber>
    </recommendedName>
    <alternativeName>
        <fullName evidence="7">Protein C5</fullName>
    </alternativeName>
</protein>
<evidence type="ECO:0000256" key="3">
    <source>
        <dbReference type="ARBA" id="ARBA00022722"/>
    </source>
</evidence>
<proteinExistence type="inferred from homology"/>
<comment type="caution">
    <text evidence="9">The sequence shown here is derived from an EMBL/GenBank/DDBJ whole genome shotgun (WGS) entry which is preliminary data.</text>
</comment>
<name>A0A099KX26_COLPS</name>
<dbReference type="PROSITE" id="PS00648">
    <property type="entry name" value="RIBONUCLEASE_P"/>
    <property type="match status" value="1"/>
</dbReference>
<dbReference type="PATRIC" id="fig|28229.4.peg.953"/>
<dbReference type="Gene3D" id="3.30.230.10">
    <property type="match status" value="1"/>
</dbReference>
<keyword evidence="3 7" id="KW-0540">Nuclease</keyword>
<accession>A0A099KX26</accession>
<dbReference type="AlphaFoldDB" id="A0A099KX26"/>
<dbReference type="GO" id="GO:0042781">
    <property type="term" value="F:3'-tRNA processing endoribonuclease activity"/>
    <property type="evidence" value="ECO:0007669"/>
    <property type="project" value="TreeGrafter"/>
</dbReference>
<dbReference type="InterPro" id="IPR014721">
    <property type="entry name" value="Ribsml_uS5_D2-typ_fold_subgr"/>
</dbReference>
<reference evidence="9 10" key="1">
    <citation type="submission" date="2014-08" db="EMBL/GenBank/DDBJ databases">
        <title>Genomic and Phenotypic Diversity of Colwellia psychrerythraea strains from Disparate Marine Basins.</title>
        <authorList>
            <person name="Techtmann S.M."/>
            <person name="Stelling S.C."/>
            <person name="Utturkar S.M."/>
            <person name="Alshibli N."/>
            <person name="Harris A."/>
            <person name="Brown S.D."/>
            <person name="Hazen T.C."/>
        </authorList>
    </citation>
    <scope>NUCLEOTIDE SEQUENCE [LARGE SCALE GENOMIC DNA]</scope>
    <source>
        <strain evidence="9 10">ND2E</strain>
    </source>
</reference>
<gene>
    <name evidence="7" type="primary">rnpA</name>
    <name evidence="9" type="ORF">ND2E_1934</name>
</gene>
<keyword evidence="6 7" id="KW-0694">RNA-binding</keyword>
<dbReference type="GO" id="GO:0001682">
    <property type="term" value="P:tRNA 5'-leader removal"/>
    <property type="evidence" value="ECO:0007669"/>
    <property type="project" value="UniProtKB-UniRule"/>
</dbReference>
<keyword evidence="5 7" id="KW-0378">Hydrolase</keyword>
<dbReference type="PANTHER" id="PTHR33992">
    <property type="entry name" value="RIBONUCLEASE P PROTEIN COMPONENT"/>
    <property type="match status" value="1"/>
</dbReference>
<dbReference type="InterPro" id="IPR020568">
    <property type="entry name" value="Ribosomal_Su5_D2-typ_SF"/>
</dbReference>
<evidence type="ECO:0000313" key="9">
    <source>
        <dbReference type="EMBL" id="KGJ94745.1"/>
    </source>
</evidence>
<keyword evidence="4 7" id="KW-0255">Endonuclease</keyword>
<dbReference type="Proteomes" id="UP000029843">
    <property type="component" value="Unassembled WGS sequence"/>
</dbReference>
<dbReference type="SUPFAM" id="SSF54211">
    <property type="entry name" value="Ribosomal protein S5 domain 2-like"/>
    <property type="match status" value="1"/>
</dbReference>
<dbReference type="EMBL" id="JQED01000005">
    <property type="protein sequence ID" value="KGJ94745.1"/>
    <property type="molecule type" value="Genomic_DNA"/>
</dbReference>
<dbReference type="GO" id="GO:0000049">
    <property type="term" value="F:tRNA binding"/>
    <property type="evidence" value="ECO:0007669"/>
    <property type="project" value="UniProtKB-UniRule"/>
</dbReference>
<dbReference type="GO" id="GO:0030677">
    <property type="term" value="C:ribonuclease P complex"/>
    <property type="evidence" value="ECO:0007669"/>
    <property type="project" value="TreeGrafter"/>
</dbReference>
<evidence type="ECO:0000256" key="1">
    <source>
        <dbReference type="ARBA" id="ARBA00002663"/>
    </source>
</evidence>
<comment type="subunit">
    <text evidence="7">Consists of a catalytic RNA component (M1 or rnpB) and a protein subunit.</text>
</comment>
<comment type="catalytic activity">
    <reaction evidence="7">
        <text>Endonucleolytic cleavage of RNA, removing 5'-extranucleotides from tRNA precursor.</text>
        <dbReference type="EC" id="3.1.26.5"/>
    </reaction>
</comment>
<comment type="function">
    <text evidence="1 7">RNaseP catalyzes the removal of the 5'-leader sequence from pre-tRNA to produce the mature 5'-terminus. It can also cleave other RNA substrates such as 4.5S RNA. The protein component plays an auxiliary but essential role in vivo by binding to the 5'-leader sequence and broadening the substrate specificity of the ribozyme.</text>
</comment>
<evidence type="ECO:0000256" key="8">
    <source>
        <dbReference type="NCBIfam" id="TIGR00188"/>
    </source>
</evidence>
<dbReference type="InterPro" id="IPR000100">
    <property type="entry name" value="RNase_P"/>
</dbReference>
<dbReference type="GO" id="GO:0004526">
    <property type="term" value="F:ribonuclease P activity"/>
    <property type="evidence" value="ECO:0007669"/>
    <property type="project" value="UniProtKB-UniRule"/>
</dbReference>
<evidence type="ECO:0000256" key="6">
    <source>
        <dbReference type="ARBA" id="ARBA00022884"/>
    </source>
</evidence>
<keyword evidence="2 7" id="KW-0819">tRNA processing</keyword>
<evidence type="ECO:0000256" key="2">
    <source>
        <dbReference type="ARBA" id="ARBA00022694"/>
    </source>
</evidence>
<dbReference type="HAMAP" id="MF_00227">
    <property type="entry name" value="RNase_P"/>
    <property type="match status" value="1"/>
</dbReference>
<dbReference type="RefSeq" id="WP_033092653.1">
    <property type="nucleotide sequence ID" value="NZ_JQED01000005.1"/>
</dbReference>
<dbReference type="NCBIfam" id="TIGR00188">
    <property type="entry name" value="rnpA"/>
    <property type="match status" value="1"/>
</dbReference>
<comment type="similarity">
    <text evidence="7">Belongs to the RnpA family.</text>
</comment>
<organism evidence="9 10">
    <name type="scientific">Colwellia psychrerythraea</name>
    <name type="common">Vibrio psychroerythus</name>
    <dbReference type="NCBI Taxonomy" id="28229"/>
    <lineage>
        <taxon>Bacteria</taxon>
        <taxon>Pseudomonadati</taxon>
        <taxon>Pseudomonadota</taxon>
        <taxon>Gammaproteobacteria</taxon>
        <taxon>Alteromonadales</taxon>
        <taxon>Colwelliaceae</taxon>
        <taxon>Colwellia</taxon>
    </lineage>
</organism>